<dbReference type="EMBL" id="CAAJGR010000021">
    <property type="protein sequence ID" value="VHO06089.1"/>
    <property type="molecule type" value="Genomic_DNA"/>
</dbReference>
<evidence type="ECO:0000256" key="5">
    <source>
        <dbReference type="ARBA" id="ARBA00022801"/>
    </source>
</evidence>
<dbReference type="AlphaFoldDB" id="A0A486XUW7"/>
<gene>
    <name evidence="8" type="ORF">BAL341_3147</name>
</gene>
<dbReference type="PANTHER" id="PTHR12147:SF56">
    <property type="entry name" value="AMINOPEPTIDASE YDR415C-RELATED"/>
    <property type="match status" value="1"/>
</dbReference>
<evidence type="ECO:0000256" key="6">
    <source>
        <dbReference type="ARBA" id="ARBA00022833"/>
    </source>
</evidence>
<sequence length="554" mass="59408">MKHTVLLSVGLSCLLLSGCSDNTKPQTSDSTLPEFSAKALVPHIQTLASDEFMGRQPGAIGETKTVQYLSNTFSQLGLQPANAGSYTQAVPFMQMTTQGTPQAVFTQGEQQWQPAVGEDIVLSSGTGQAEVTINNTEVVFAGYGVVAPEYNWNDYANIDARGKTVVVLVNDPGFASKDPGQFKGAEMTYYGRWTYKYEECARQQAAACLIVHDTAAAGYGFNVVQTSFGERAQFDLADNANPKTPIVGWLSTAGAIALFAKAGQNFNQLKQQAHQNGFSASSLPDIKFSASVTTEVVTGTSDNVVASIKGNSKPDEWIVVTAHWDHLGAVTNAQGGTDIYNGAIDNAGGVAALLAIAEKAQRQGGFERSVLFLVVTLEESGLLGTKYYAANPIVPLRQTVANINIDALLPVAATKDVWIIGLGQSELDDVVRQQAAKQQRTVAGNPDVEKGFFYRSDQFAFAQMGVPGLFMGPGTKAIEGGTAAGEAAVQATQSRYHTPNDTFSNDWEMAAMLQDTQLHYLVIEQLANSAQWPQWSAQSEFYAAGKTLQHSRKQ</sequence>
<keyword evidence="3" id="KW-0479">Metal-binding</keyword>
<keyword evidence="1" id="KW-0031">Aminopeptidase</keyword>
<evidence type="ECO:0000256" key="3">
    <source>
        <dbReference type="ARBA" id="ARBA00022723"/>
    </source>
</evidence>
<name>A0A486XUW7_9GAMM</name>
<dbReference type="Pfam" id="PF04389">
    <property type="entry name" value="Peptidase_M28"/>
    <property type="match status" value="1"/>
</dbReference>
<evidence type="ECO:0000256" key="2">
    <source>
        <dbReference type="ARBA" id="ARBA00022670"/>
    </source>
</evidence>
<dbReference type="InterPro" id="IPR007484">
    <property type="entry name" value="Peptidase_M28"/>
</dbReference>
<organism evidence="8">
    <name type="scientific">Rheinheimera sp. BAL341</name>
    <dbReference type="NCBI Taxonomy" id="1708203"/>
    <lineage>
        <taxon>Bacteria</taxon>
        <taxon>Pseudomonadati</taxon>
        <taxon>Pseudomonadota</taxon>
        <taxon>Gammaproteobacteria</taxon>
        <taxon>Chromatiales</taxon>
        <taxon>Chromatiaceae</taxon>
        <taxon>Rheinheimera</taxon>
    </lineage>
</organism>
<protein>
    <submittedName>
        <fullName evidence="8">Peptidase M28</fullName>
    </submittedName>
</protein>
<keyword evidence="6" id="KW-0862">Zinc</keyword>
<dbReference type="InterPro" id="IPR045175">
    <property type="entry name" value="M28_fam"/>
</dbReference>
<proteinExistence type="predicted"/>
<keyword evidence="2" id="KW-0645">Protease</keyword>
<dbReference type="GO" id="GO:0046872">
    <property type="term" value="F:metal ion binding"/>
    <property type="evidence" value="ECO:0007669"/>
    <property type="project" value="UniProtKB-KW"/>
</dbReference>
<dbReference type="PROSITE" id="PS51257">
    <property type="entry name" value="PROKAR_LIPOPROTEIN"/>
    <property type="match status" value="1"/>
</dbReference>
<reference evidence="8" key="1">
    <citation type="submission" date="2019-04" db="EMBL/GenBank/DDBJ databases">
        <authorList>
            <person name="Brambilla D."/>
        </authorList>
    </citation>
    <scope>NUCLEOTIDE SEQUENCE</scope>
    <source>
        <strain evidence="8">BAL1</strain>
    </source>
</reference>
<feature type="domain" description="Peptidase M28" evidence="7">
    <location>
        <begin position="303"/>
        <end position="520"/>
    </location>
</feature>
<dbReference type="PANTHER" id="PTHR12147">
    <property type="entry name" value="METALLOPEPTIDASE M28 FAMILY MEMBER"/>
    <property type="match status" value="1"/>
</dbReference>
<keyword evidence="5" id="KW-0378">Hydrolase</keyword>
<dbReference type="GO" id="GO:0006508">
    <property type="term" value="P:proteolysis"/>
    <property type="evidence" value="ECO:0007669"/>
    <property type="project" value="UniProtKB-KW"/>
</dbReference>
<keyword evidence="4" id="KW-0732">Signal</keyword>
<evidence type="ECO:0000259" key="7">
    <source>
        <dbReference type="Pfam" id="PF04389"/>
    </source>
</evidence>
<dbReference type="GO" id="GO:0004177">
    <property type="term" value="F:aminopeptidase activity"/>
    <property type="evidence" value="ECO:0007669"/>
    <property type="project" value="UniProtKB-KW"/>
</dbReference>
<evidence type="ECO:0000313" key="8">
    <source>
        <dbReference type="EMBL" id="VHO06089.1"/>
    </source>
</evidence>
<evidence type="ECO:0000256" key="4">
    <source>
        <dbReference type="ARBA" id="ARBA00022729"/>
    </source>
</evidence>
<dbReference type="GO" id="GO:0008235">
    <property type="term" value="F:metalloexopeptidase activity"/>
    <property type="evidence" value="ECO:0007669"/>
    <property type="project" value="InterPro"/>
</dbReference>
<accession>A0A486XUW7</accession>
<dbReference type="Gene3D" id="3.50.30.30">
    <property type="match status" value="1"/>
</dbReference>
<evidence type="ECO:0000256" key="1">
    <source>
        <dbReference type="ARBA" id="ARBA00022438"/>
    </source>
</evidence>
<dbReference type="SUPFAM" id="SSF53187">
    <property type="entry name" value="Zn-dependent exopeptidases"/>
    <property type="match status" value="1"/>
</dbReference>
<dbReference type="Gene3D" id="3.40.630.10">
    <property type="entry name" value="Zn peptidases"/>
    <property type="match status" value="1"/>
</dbReference>